<dbReference type="Gene3D" id="3.30.420.10">
    <property type="entry name" value="Ribonuclease H-like superfamily/Ribonuclease H"/>
    <property type="match status" value="1"/>
</dbReference>
<dbReference type="PANTHER" id="PTHR48475:SF2">
    <property type="entry name" value="RIBONUCLEASE H"/>
    <property type="match status" value="1"/>
</dbReference>
<evidence type="ECO:0000256" key="1">
    <source>
        <dbReference type="SAM" id="MobiDB-lite"/>
    </source>
</evidence>
<reference evidence="3" key="1">
    <citation type="journal article" date="2022" name="Int. J. Mol. Sci.">
        <title>Draft Genome of Tanacetum Coccineum: Genomic Comparison of Closely Related Tanacetum-Family Plants.</title>
        <authorList>
            <person name="Yamashiro T."/>
            <person name="Shiraishi A."/>
            <person name="Nakayama K."/>
            <person name="Satake H."/>
        </authorList>
    </citation>
    <scope>NUCLEOTIDE SEQUENCE</scope>
</reference>
<accession>A0ABQ5J665</accession>
<dbReference type="Pfam" id="PF13456">
    <property type="entry name" value="RVT_3"/>
    <property type="match status" value="1"/>
</dbReference>
<evidence type="ECO:0000259" key="2">
    <source>
        <dbReference type="Pfam" id="PF13456"/>
    </source>
</evidence>
<feature type="region of interest" description="Disordered" evidence="1">
    <location>
        <begin position="115"/>
        <end position="154"/>
    </location>
</feature>
<dbReference type="EMBL" id="BQNB010021592">
    <property type="protein sequence ID" value="GJU08003.1"/>
    <property type="molecule type" value="Genomic_DNA"/>
</dbReference>
<evidence type="ECO:0000313" key="3">
    <source>
        <dbReference type="EMBL" id="GJU08003.1"/>
    </source>
</evidence>
<feature type="region of interest" description="Disordered" evidence="1">
    <location>
        <begin position="71"/>
        <end position="93"/>
    </location>
</feature>
<keyword evidence="4" id="KW-1185">Reference proteome</keyword>
<keyword evidence="3" id="KW-0808">Transferase</keyword>
<feature type="region of interest" description="Disordered" evidence="1">
    <location>
        <begin position="1"/>
        <end position="55"/>
    </location>
</feature>
<dbReference type="InterPro" id="IPR002156">
    <property type="entry name" value="RNaseH_domain"/>
</dbReference>
<keyword evidence="3" id="KW-0548">Nucleotidyltransferase</keyword>
<feature type="compositionally biased region" description="Basic and acidic residues" evidence="1">
    <location>
        <begin position="76"/>
        <end position="93"/>
    </location>
</feature>
<name>A0ABQ5J665_9ASTR</name>
<proteinExistence type="predicted"/>
<feature type="domain" description="RNase H type-1" evidence="2">
    <location>
        <begin position="167"/>
        <end position="235"/>
    </location>
</feature>
<comment type="caution">
    <text evidence="3">The sequence shown here is derived from an EMBL/GenBank/DDBJ whole genome shotgun (WGS) entry which is preliminary data.</text>
</comment>
<feature type="compositionally biased region" description="Basic and acidic residues" evidence="1">
    <location>
        <begin position="119"/>
        <end position="131"/>
    </location>
</feature>
<dbReference type="Proteomes" id="UP001151760">
    <property type="component" value="Unassembled WGS sequence"/>
</dbReference>
<reference evidence="3" key="2">
    <citation type="submission" date="2022-01" db="EMBL/GenBank/DDBJ databases">
        <authorList>
            <person name="Yamashiro T."/>
            <person name="Shiraishi A."/>
            <person name="Satake H."/>
            <person name="Nakayama K."/>
        </authorList>
    </citation>
    <scope>NUCLEOTIDE SEQUENCE</scope>
</reference>
<dbReference type="InterPro" id="IPR036397">
    <property type="entry name" value="RNaseH_sf"/>
</dbReference>
<dbReference type="GO" id="GO:0003964">
    <property type="term" value="F:RNA-directed DNA polymerase activity"/>
    <property type="evidence" value="ECO:0007669"/>
    <property type="project" value="UniProtKB-KW"/>
</dbReference>
<evidence type="ECO:0000313" key="4">
    <source>
        <dbReference type="Proteomes" id="UP001151760"/>
    </source>
</evidence>
<feature type="compositionally biased region" description="Polar residues" evidence="1">
    <location>
        <begin position="27"/>
        <end position="40"/>
    </location>
</feature>
<protein>
    <submittedName>
        <fullName evidence="3">Reverse transcriptase domain-containing protein</fullName>
    </submittedName>
</protein>
<organism evidence="3 4">
    <name type="scientific">Tanacetum coccineum</name>
    <dbReference type="NCBI Taxonomy" id="301880"/>
    <lineage>
        <taxon>Eukaryota</taxon>
        <taxon>Viridiplantae</taxon>
        <taxon>Streptophyta</taxon>
        <taxon>Embryophyta</taxon>
        <taxon>Tracheophyta</taxon>
        <taxon>Spermatophyta</taxon>
        <taxon>Magnoliopsida</taxon>
        <taxon>eudicotyledons</taxon>
        <taxon>Gunneridae</taxon>
        <taxon>Pentapetalae</taxon>
        <taxon>asterids</taxon>
        <taxon>campanulids</taxon>
        <taxon>Asterales</taxon>
        <taxon>Asteraceae</taxon>
        <taxon>Asteroideae</taxon>
        <taxon>Anthemideae</taxon>
        <taxon>Anthemidinae</taxon>
        <taxon>Tanacetum</taxon>
    </lineage>
</organism>
<dbReference type="PANTHER" id="PTHR48475">
    <property type="entry name" value="RIBONUCLEASE H"/>
    <property type="match status" value="1"/>
</dbReference>
<keyword evidence="3" id="KW-0695">RNA-directed DNA polymerase</keyword>
<sequence>MHIWCERRSIPRSHSQHEGDQGLPRKSGSSSEATITPNTERGSKPKRKAGKSEQIHVQVREKVTPFLQNSKKMLKKERLPMDTRSEKSVPKHEEMYSGTAYGNRTKIQRRADNVPMRSQRGDKHSSFDRKGLATNTNLFHQPCSASPRDKLQSDRKSGFSISARHKKAEKNRVKNLTAKVDSRLVANQINGLYEAKEQSMTQYLEKAKSLIESFKIFSIEQVPQSENKKVDALSKIASTSFAYLTKQVLVETLKRKCTKVYQAGNDEGLLLNLDILEERRERAAVREARTKSWMEKYYNAKACNISFCSGDFFYRSNEASRAKESEKLVPKWEGPYEVIEALRKGAYKLRNGSGDILLRKWNVQDLKKCYL</sequence>
<feature type="compositionally biased region" description="Basic and acidic residues" evidence="1">
    <location>
        <begin position="1"/>
        <end position="20"/>
    </location>
</feature>
<gene>
    <name evidence="3" type="ORF">Tco_1124433</name>
</gene>